<dbReference type="ExpressionAtlas" id="A0A2K3N491">
    <property type="expression patterns" value="baseline"/>
</dbReference>
<gene>
    <name evidence="3" type="ORF">L195_g021112</name>
</gene>
<dbReference type="GO" id="GO:0005525">
    <property type="term" value="F:GTP binding"/>
    <property type="evidence" value="ECO:0007669"/>
    <property type="project" value="UniProtKB-KW"/>
</dbReference>
<dbReference type="SMART" id="SM00053">
    <property type="entry name" value="DYNc"/>
    <property type="match status" value="1"/>
</dbReference>
<dbReference type="PRINTS" id="PR00195">
    <property type="entry name" value="DYNAMIN"/>
</dbReference>
<dbReference type="CDD" id="cd08771">
    <property type="entry name" value="DLP_1"/>
    <property type="match status" value="1"/>
</dbReference>
<proteinExistence type="inferred from homology"/>
<dbReference type="Proteomes" id="UP000236291">
    <property type="component" value="Unassembled WGS sequence"/>
</dbReference>
<dbReference type="PROSITE" id="PS51718">
    <property type="entry name" value="G_DYNAMIN_2"/>
    <property type="match status" value="1"/>
</dbReference>
<dbReference type="InterPro" id="IPR027417">
    <property type="entry name" value="P-loop_NTPase"/>
</dbReference>
<dbReference type="InterPro" id="IPR045063">
    <property type="entry name" value="Dynamin_N"/>
</dbReference>
<feature type="domain" description="Dynamin-type G" evidence="2">
    <location>
        <begin position="67"/>
        <end position="237"/>
    </location>
</feature>
<dbReference type="PANTHER" id="PTHR11566:SF151">
    <property type="entry name" value="PHRAGMOPLASTIN DRP1E"/>
    <property type="match status" value="1"/>
</dbReference>
<dbReference type="InterPro" id="IPR030381">
    <property type="entry name" value="G_DYNAMIN_dom"/>
</dbReference>
<evidence type="ECO:0000313" key="4">
    <source>
        <dbReference type="Proteomes" id="UP000236291"/>
    </source>
</evidence>
<dbReference type="SUPFAM" id="SSF52540">
    <property type="entry name" value="P-loop containing nucleoside triphosphate hydrolases"/>
    <property type="match status" value="1"/>
</dbReference>
<comment type="similarity">
    <text evidence="1">Belongs to the TRAFAC class dynamin-like GTPase superfamily. Dynamin/Fzo/YdjA family.</text>
</comment>
<evidence type="ECO:0000259" key="2">
    <source>
        <dbReference type="PROSITE" id="PS51718"/>
    </source>
</evidence>
<keyword evidence="1" id="KW-0342">GTP-binding</keyword>
<dbReference type="STRING" id="57577.A0A2K3N491"/>
<dbReference type="EMBL" id="ASHM01016043">
    <property type="protein sequence ID" value="PNX97875.1"/>
    <property type="molecule type" value="Genomic_DNA"/>
</dbReference>
<dbReference type="PROSITE" id="PS00410">
    <property type="entry name" value="G_DYNAMIN_1"/>
    <property type="match status" value="1"/>
</dbReference>
<protein>
    <submittedName>
        <fullName evidence="3">Dynamin-related protein 1e-like</fullName>
    </submittedName>
</protein>
<name>A0A2K3N491_TRIPR</name>
<evidence type="ECO:0000313" key="3">
    <source>
        <dbReference type="EMBL" id="PNX97875.1"/>
    </source>
</evidence>
<dbReference type="Pfam" id="PF00350">
    <property type="entry name" value="Dynamin_N"/>
    <property type="match status" value="1"/>
</dbReference>
<dbReference type="GO" id="GO:0005874">
    <property type="term" value="C:microtubule"/>
    <property type="evidence" value="ECO:0007669"/>
    <property type="project" value="TreeGrafter"/>
</dbReference>
<dbReference type="GO" id="GO:0008017">
    <property type="term" value="F:microtubule binding"/>
    <property type="evidence" value="ECO:0007669"/>
    <property type="project" value="TreeGrafter"/>
</dbReference>
<dbReference type="PANTHER" id="PTHR11566">
    <property type="entry name" value="DYNAMIN"/>
    <property type="match status" value="1"/>
</dbReference>
<dbReference type="InterPro" id="IPR001401">
    <property type="entry name" value="Dynamin_GTPase"/>
</dbReference>
<comment type="caution">
    <text evidence="3">The sequence shown here is derived from an EMBL/GenBank/DDBJ whole genome shotgun (WGS) entry which is preliminary data.</text>
</comment>
<evidence type="ECO:0000256" key="1">
    <source>
        <dbReference type="RuleBase" id="RU003932"/>
    </source>
</evidence>
<keyword evidence="1" id="KW-0547">Nucleotide-binding</keyword>
<organism evidence="3 4">
    <name type="scientific">Trifolium pratense</name>
    <name type="common">Red clover</name>
    <dbReference type="NCBI Taxonomy" id="57577"/>
    <lineage>
        <taxon>Eukaryota</taxon>
        <taxon>Viridiplantae</taxon>
        <taxon>Streptophyta</taxon>
        <taxon>Embryophyta</taxon>
        <taxon>Tracheophyta</taxon>
        <taxon>Spermatophyta</taxon>
        <taxon>Magnoliopsida</taxon>
        <taxon>eudicotyledons</taxon>
        <taxon>Gunneridae</taxon>
        <taxon>Pentapetalae</taxon>
        <taxon>rosids</taxon>
        <taxon>fabids</taxon>
        <taxon>Fabales</taxon>
        <taxon>Fabaceae</taxon>
        <taxon>Papilionoideae</taxon>
        <taxon>50 kb inversion clade</taxon>
        <taxon>NPAAA clade</taxon>
        <taxon>Hologalegina</taxon>
        <taxon>IRL clade</taxon>
        <taxon>Trifolieae</taxon>
        <taxon>Trifolium</taxon>
    </lineage>
</organism>
<dbReference type="InterPro" id="IPR022812">
    <property type="entry name" value="Dynamin"/>
</dbReference>
<dbReference type="Gene3D" id="3.40.50.300">
    <property type="entry name" value="P-loop containing nucleotide triphosphate hydrolases"/>
    <property type="match status" value="1"/>
</dbReference>
<sequence>MTTMESLIGLVNRIQRACTVLGDYGGADGNSFNSLWEALPSVAVVGGQAFEVVAQMVAIRDIIGGVRLEPWILHFSTLMSSGKSSVLESIVGRDFLPRGSGIVTRRPLVLQLHKVESGTQEYAEFLHLPRRKFTDFALVRQEIQDETDRVTGKSKQISPIPIHLSIYSANVVNLTLIDLPGLTKVAVEGQSESIVQDIEAMVRSYVEKHFLLLDMLMSSLNDSLNLASCPDLRHPWS</sequence>
<dbReference type="GO" id="GO:0016020">
    <property type="term" value="C:membrane"/>
    <property type="evidence" value="ECO:0007669"/>
    <property type="project" value="TreeGrafter"/>
</dbReference>
<reference evidence="3 4" key="1">
    <citation type="journal article" date="2014" name="Am. J. Bot.">
        <title>Genome assembly and annotation for red clover (Trifolium pratense; Fabaceae).</title>
        <authorList>
            <person name="Istvanek J."/>
            <person name="Jaros M."/>
            <person name="Krenek A."/>
            <person name="Repkova J."/>
        </authorList>
    </citation>
    <scope>NUCLEOTIDE SEQUENCE [LARGE SCALE GENOMIC DNA]</scope>
    <source>
        <strain evidence="4">cv. Tatra</strain>
        <tissue evidence="3">Young leaves</tissue>
    </source>
</reference>
<dbReference type="GO" id="GO:0003924">
    <property type="term" value="F:GTPase activity"/>
    <property type="evidence" value="ECO:0007669"/>
    <property type="project" value="InterPro"/>
</dbReference>
<reference evidence="3 4" key="2">
    <citation type="journal article" date="2017" name="Front. Plant Sci.">
        <title>Gene Classification and Mining of Molecular Markers Useful in Red Clover (Trifolium pratense) Breeding.</title>
        <authorList>
            <person name="Istvanek J."/>
            <person name="Dluhosova J."/>
            <person name="Dluhos P."/>
            <person name="Patkova L."/>
            <person name="Nedelnik J."/>
            <person name="Repkova J."/>
        </authorList>
    </citation>
    <scope>NUCLEOTIDE SEQUENCE [LARGE SCALE GENOMIC DNA]</scope>
    <source>
        <strain evidence="4">cv. Tatra</strain>
        <tissue evidence="3">Young leaves</tissue>
    </source>
</reference>
<dbReference type="GO" id="GO:0005737">
    <property type="term" value="C:cytoplasm"/>
    <property type="evidence" value="ECO:0007669"/>
    <property type="project" value="TreeGrafter"/>
</dbReference>
<dbReference type="AlphaFoldDB" id="A0A2K3N491"/>
<accession>A0A2K3N491</accession>
<dbReference type="InterPro" id="IPR019762">
    <property type="entry name" value="Dynamin_GTPase_CS"/>
</dbReference>